<reference evidence="2" key="1">
    <citation type="submission" date="2023-01" db="EMBL/GenBank/DDBJ databases">
        <title>Genome assembly of the deep-sea coral Lophelia pertusa.</title>
        <authorList>
            <person name="Herrera S."/>
            <person name="Cordes E."/>
        </authorList>
    </citation>
    <scope>NUCLEOTIDE SEQUENCE</scope>
    <source>
        <strain evidence="2">USNM1676648</strain>
        <tissue evidence="2">Polyp</tissue>
    </source>
</reference>
<dbReference type="Pfam" id="PF23565">
    <property type="entry name" value="ARM_TANGO6"/>
    <property type="match status" value="1"/>
</dbReference>
<dbReference type="AlphaFoldDB" id="A0A9W9Z0A8"/>
<dbReference type="EMBL" id="MU826834">
    <property type="protein sequence ID" value="KAJ7372781.1"/>
    <property type="molecule type" value="Genomic_DNA"/>
</dbReference>
<dbReference type="Proteomes" id="UP001163046">
    <property type="component" value="Unassembled WGS sequence"/>
</dbReference>
<dbReference type="PANTHER" id="PTHR20959:SF1">
    <property type="entry name" value="TRANSPORT AND GOLGI ORGANIZATION PROTEIN 6 HOMOLOG"/>
    <property type="match status" value="1"/>
</dbReference>
<proteinExistence type="predicted"/>
<organism evidence="2 3">
    <name type="scientific">Desmophyllum pertusum</name>
    <dbReference type="NCBI Taxonomy" id="174260"/>
    <lineage>
        <taxon>Eukaryota</taxon>
        <taxon>Metazoa</taxon>
        <taxon>Cnidaria</taxon>
        <taxon>Anthozoa</taxon>
        <taxon>Hexacorallia</taxon>
        <taxon>Scleractinia</taxon>
        <taxon>Caryophylliina</taxon>
        <taxon>Caryophylliidae</taxon>
        <taxon>Desmophyllum</taxon>
    </lineage>
</organism>
<sequence>MKGISHLRSALQEILVYVLKHSEPHQSLQLLYTLAFKLSPPQTLASTKSSTSSNTGHKNEKEDFMIPLMIASFVFGHGDNGGVIIRYQNDDADELENADGIFRGLRGDGLSDSEVRALCIVELLSDLKKENVAGDFFIYLMQELTNIISDFSEDIDFGEIQHSLLILHLVAVMCEKVGPSILQSTPQMLYFIKATLKRACAIIHADEEGLEQRLLPRH</sequence>
<name>A0A9W9Z0A8_9CNID</name>
<evidence type="ECO:0000313" key="2">
    <source>
        <dbReference type="EMBL" id="KAJ7372781.1"/>
    </source>
</evidence>
<comment type="caution">
    <text evidence="2">The sequence shown here is derived from an EMBL/GenBank/DDBJ whole genome shotgun (WGS) entry which is preliminary data.</text>
</comment>
<dbReference type="InterPro" id="IPR039600">
    <property type="entry name" value="TANGO6/Rtp1"/>
</dbReference>
<dbReference type="PANTHER" id="PTHR20959">
    <property type="entry name" value="TRANSPORT AND GOLGI ORGANIZATION PROTEIN 6 FAMILY MEMBER"/>
    <property type="match status" value="1"/>
</dbReference>
<keyword evidence="3" id="KW-1185">Reference proteome</keyword>
<dbReference type="OrthoDB" id="39591at2759"/>
<dbReference type="InterPro" id="IPR057407">
    <property type="entry name" value="HEAT_TANGO6"/>
</dbReference>
<protein>
    <submittedName>
        <fullName evidence="2">Transport and Golgi organization protein 6</fullName>
    </submittedName>
</protein>
<gene>
    <name evidence="2" type="primary">TANGO6_1</name>
    <name evidence="2" type="ORF">OS493_016699</name>
</gene>
<accession>A0A9W9Z0A8</accession>
<dbReference type="GO" id="GO:0009306">
    <property type="term" value="P:protein secretion"/>
    <property type="evidence" value="ECO:0007669"/>
    <property type="project" value="TreeGrafter"/>
</dbReference>
<evidence type="ECO:0000259" key="1">
    <source>
        <dbReference type="Pfam" id="PF23565"/>
    </source>
</evidence>
<feature type="domain" description="TANGO6 HEAT repeat" evidence="1">
    <location>
        <begin position="2"/>
        <end position="129"/>
    </location>
</feature>
<evidence type="ECO:0000313" key="3">
    <source>
        <dbReference type="Proteomes" id="UP001163046"/>
    </source>
</evidence>